<dbReference type="Pfam" id="PF00126">
    <property type="entry name" value="HTH_1"/>
    <property type="match status" value="1"/>
</dbReference>
<dbReference type="GO" id="GO:0003677">
    <property type="term" value="F:DNA binding"/>
    <property type="evidence" value="ECO:0007669"/>
    <property type="project" value="UniProtKB-KW"/>
</dbReference>
<reference evidence="7 8" key="1">
    <citation type="submission" date="2016-11" db="EMBL/GenBank/DDBJ databases">
        <authorList>
            <person name="Jaros S."/>
            <person name="Januszkiewicz K."/>
            <person name="Wedrychowicz H."/>
        </authorList>
    </citation>
    <scope>NUCLEOTIDE SEQUENCE [LARGE SCALE GENOMIC DNA]</scope>
    <source>
        <strain evidence="7 8">DSM 9705</strain>
    </source>
</reference>
<dbReference type="GO" id="GO:0003700">
    <property type="term" value="F:DNA-binding transcription factor activity"/>
    <property type="evidence" value="ECO:0007669"/>
    <property type="project" value="InterPro"/>
</dbReference>
<dbReference type="OrthoDB" id="464481at2"/>
<evidence type="ECO:0000256" key="1">
    <source>
        <dbReference type="ARBA" id="ARBA00009437"/>
    </source>
</evidence>
<keyword evidence="5" id="KW-0804">Transcription</keyword>
<evidence type="ECO:0000256" key="5">
    <source>
        <dbReference type="ARBA" id="ARBA00023163"/>
    </source>
</evidence>
<dbReference type="AlphaFoldDB" id="A0A1M5W662"/>
<evidence type="ECO:0000256" key="4">
    <source>
        <dbReference type="ARBA" id="ARBA00023159"/>
    </source>
</evidence>
<evidence type="ECO:0000313" key="8">
    <source>
        <dbReference type="Proteomes" id="UP000184139"/>
    </source>
</evidence>
<keyword evidence="3" id="KW-0238">DNA-binding</keyword>
<dbReference type="CDD" id="cd08429">
    <property type="entry name" value="PBP2_NhaR"/>
    <property type="match status" value="1"/>
</dbReference>
<dbReference type="InterPro" id="IPR000847">
    <property type="entry name" value="LysR_HTH_N"/>
</dbReference>
<dbReference type="PANTHER" id="PTHR30293:SF2">
    <property type="entry name" value="TRANSCRIPTIONAL ACTIVATOR PROTEIN NHAR"/>
    <property type="match status" value="1"/>
</dbReference>
<name>A0A1M5W662_9BACT</name>
<keyword evidence="8" id="KW-1185">Reference proteome</keyword>
<dbReference type="NCBIfam" id="NF008284">
    <property type="entry name" value="PRK11062.1"/>
    <property type="match status" value="1"/>
</dbReference>
<comment type="similarity">
    <text evidence="1">Belongs to the LysR transcriptional regulatory family.</text>
</comment>
<dbReference type="GO" id="GO:2000142">
    <property type="term" value="P:regulation of DNA-templated transcription initiation"/>
    <property type="evidence" value="ECO:0007669"/>
    <property type="project" value="TreeGrafter"/>
</dbReference>
<proteinExistence type="inferred from homology"/>
<evidence type="ECO:0000313" key="7">
    <source>
        <dbReference type="EMBL" id="SHH82673.1"/>
    </source>
</evidence>
<dbReference type="STRING" id="1121409.SAMN02745124_02077"/>
<dbReference type="SUPFAM" id="SSF53850">
    <property type="entry name" value="Periplasmic binding protein-like II"/>
    <property type="match status" value="1"/>
</dbReference>
<accession>A0A1M5W662</accession>
<dbReference type="InterPro" id="IPR036390">
    <property type="entry name" value="WH_DNA-bd_sf"/>
</dbReference>
<keyword evidence="4" id="KW-0010">Activator</keyword>
<dbReference type="SUPFAM" id="SSF46785">
    <property type="entry name" value="Winged helix' DNA-binding domain"/>
    <property type="match status" value="1"/>
</dbReference>
<dbReference type="Gene3D" id="1.10.10.10">
    <property type="entry name" value="Winged helix-like DNA-binding domain superfamily/Winged helix DNA-binding domain"/>
    <property type="match status" value="1"/>
</dbReference>
<dbReference type="PROSITE" id="PS50931">
    <property type="entry name" value="HTH_LYSR"/>
    <property type="match status" value="1"/>
</dbReference>
<dbReference type="InterPro" id="IPR005119">
    <property type="entry name" value="LysR_subst-bd"/>
</dbReference>
<dbReference type="PANTHER" id="PTHR30293">
    <property type="entry name" value="TRANSCRIPTIONAL REGULATORY PROTEIN NAC-RELATED"/>
    <property type="match status" value="1"/>
</dbReference>
<dbReference type="RefSeq" id="WP_073375813.1">
    <property type="nucleotide sequence ID" value="NZ_FQXS01000011.1"/>
</dbReference>
<organism evidence="7 8">
    <name type="scientific">Desulfofustis glycolicus DSM 9705</name>
    <dbReference type="NCBI Taxonomy" id="1121409"/>
    <lineage>
        <taxon>Bacteria</taxon>
        <taxon>Pseudomonadati</taxon>
        <taxon>Thermodesulfobacteriota</taxon>
        <taxon>Desulfobulbia</taxon>
        <taxon>Desulfobulbales</taxon>
        <taxon>Desulfocapsaceae</taxon>
        <taxon>Desulfofustis</taxon>
    </lineage>
</organism>
<dbReference type="InterPro" id="IPR036388">
    <property type="entry name" value="WH-like_DNA-bd_sf"/>
</dbReference>
<dbReference type="Proteomes" id="UP000184139">
    <property type="component" value="Unassembled WGS sequence"/>
</dbReference>
<keyword evidence="2" id="KW-0805">Transcription regulation</keyword>
<protein>
    <submittedName>
        <fullName evidence="7">Transcriptional regulator, LysR family</fullName>
    </submittedName>
</protein>
<dbReference type="Gene3D" id="3.40.190.290">
    <property type="match status" value="1"/>
</dbReference>
<evidence type="ECO:0000256" key="3">
    <source>
        <dbReference type="ARBA" id="ARBA00023125"/>
    </source>
</evidence>
<dbReference type="Pfam" id="PF03466">
    <property type="entry name" value="LysR_substrate"/>
    <property type="match status" value="1"/>
</dbReference>
<evidence type="ECO:0000259" key="6">
    <source>
        <dbReference type="PROSITE" id="PS50931"/>
    </source>
</evidence>
<sequence>MAWLNYHHLYYYWTVMREGGISAASEKLSLAQSTISAQLSKLEESLEVKLTQKVGRNLEPTDAGLLVLRYADEIFPLGREMLDALKGLPVFGPWSLRVGIVDVMPKLVAQKLLAPINLLPEKVRLVCHEGKNEHLLAELAMHNLDVVLTDTPLRSRLSIKAYNHLLGECGVSFLGTHALAKQLHGTFPSSLNNAPMLFPMGMSTLRGILDQWLEKMDIQPLIVGEFDDSALLKVFGQAGDGIFMAPTVIEEEVVKQYHVQVIGRTRDIKERFYAISVERIIKHPAVVAISEAAHQKLFFAIK</sequence>
<gene>
    <name evidence="7" type="ORF">SAMN02745124_02077</name>
</gene>
<evidence type="ECO:0000256" key="2">
    <source>
        <dbReference type="ARBA" id="ARBA00023015"/>
    </source>
</evidence>
<dbReference type="EMBL" id="FQXS01000011">
    <property type="protein sequence ID" value="SHH82673.1"/>
    <property type="molecule type" value="Genomic_DNA"/>
</dbReference>
<feature type="domain" description="HTH lysR-type" evidence="6">
    <location>
        <begin position="4"/>
        <end position="61"/>
    </location>
</feature>